<name>A0AA39CJ47_9EURO</name>
<accession>A0AA39CJ47</accession>
<feature type="transmembrane region" description="Helical" evidence="6">
    <location>
        <begin position="405"/>
        <end position="424"/>
    </location>
</feature>
<keyword evidence="4 6" id="KW-0472">Membrane</keyword>
<dbReference type="PANTHER" id="PTHR31162">
    <property type="entry name" value="MALIC ACID TRANSPORT PROTEIN-RELATED"/>
    <property type="match status" value="1"/>
</dbReference>
<comment type="subcellular location">
    <subcellularLocation>
        <location evidence="1">Membrane</location>
        <topology evidence="1">Multi-pass membrane protein</topology>
    </subcellularLocation>
</comment>
<dbReference type="AlphaFoldDB" id="A0AA39CJ47"/>
<keyword evidence="2 6" id="KW-0812">Transmembrane</keyword>
<feature type="transmembrane region" description="Helical" evidence="6">
    <location>
        <begin position="198"/>
        <end position="218"/>
    </location>
</feature>
<organism evidence="7 8">
    <name type="scientific">Cladophialophora chaetospira</name>
    <dbReference type="NCBI Taxonomy" id="386627"/>
    <lineage>
        <taxon>Eukaryota</taxon>
        <taxon>Fungi</taxon>
        <taxon>Dikarya</taxon>
        <taxon>Ascomycota</taxon>
        <taxon>Pezizomycotina</taxon>
        <taxon>Eurotiomycetes</taxon>
        <taxon>Chaetothyriomycetidae</taxon>
        <taxon>Chaetothyriales</taxon>
        <taxon>Herpotrichiellaceae</taxon>
        <taxon>Cladophialophora</taxon>
    </lineage>
</organism>
<proteinExistence type="predicted"/>
<evidence type="ECO:0000256" key="1">
    <source>
        <dbReference type="ARBA" id="ARBA00004141"/>
    </source>
</evidence>
<feature type="transmembrane region" description="Helical" evidence="6">
    <location>
        <begin position="269"/>
        <end position="287"/>
    </location>
</feature>
<feature type="compositionally biased region" description="Polar residues" evidence="5">
    <location>
        <begin position="12"/>
        <end position="24"/>
    </location>
</feature>
<dbReference type="Gene3D" id="1.50.10.150">
    <property type="entry name" value="Voltage-dependent anion channel"/>
    <property type="match status" value="1"/>
</dbReference>
<evidence type="ECO:0000313" key="7">
    <source>
        <dbReference type="EMBL" id="KAJ9609945.1"/>
    </source>
</evidence>
<dbReference type="Proteomes" id="UP001172673">
    <property type="component" value="Unassembled WGS sequence"/>
</dbReference>
<evidence type="ECO:0008006" key="9">
    <source>
        <dbReference type="Google" id="ProtNLM"/>
    </source>
</evidence>
<feature type="transmembrane region" description="Helical" evidence="6">
    <location>
        <begin position="160"/>
        <end position="178"/>
    </location>
</feature>
<feature type="transmembrane region" description="Helical" evidence="6">
    <location>
        <begin position="230"/>
        <end position="249"/>
    </location>
</feature>
<evidence type="ECO:0000313" key="8">
    <source>
        <dbReference type="Proteomes" id="UP001172673"/>
    </source>
</evidence>
<evidence type="ECO:0000256" key="5">
    <source>
        <dbReference type="SAM" id="MobiDB-lite"/>
    </source>
</evidence>
<dbReference type="PANTHER" id="PTHR31162:SF0">
    <property type="entry name" value="MALIC ACID TRANSPORT PROTEIN"/>
    <property type="match status" value="1"/>
</dbReference>
<evidence type="ECO:0000256" key="2">
    <source>
        <dbReference type="ARBA" id="ARBA00022692"/>
    </source>
</evidence>
<dbReference type="GO" id="GO:0015140">
    <property type="term" value="F:malate transmembrane transporter activity"/>
    <property type="evidence" value="ECO:0007669"/>
    <property type="project" value="InterPro"/>
</dbReference>
<reference evidence="7" key="1">
    <citation type="submission" date="2022-10" db="EMBL/GenBank/DDBJ databases">
        <title>Culturing micro-colonial fungi from biological soil crusts in the Mojave desert and describing Neophaeococcomyces mojavensis, and introducing the new genera and species Taxawa tesnikishii.</title>
        <authorList>
            <person name="Kurbessoian T."/>
            <person name="Stajich J.E."/>
        </authorList>
    </citation>
    <scope>NUCLEOTIDE SEQUENCE</scope>
    <source>
        <strain evidence="7">TK_41</strain>
    </source>
</reference>
<feature type="transmembrane region" description="Helical" evidence="6">
    <location>
        <begin position="299"/>
        <end position="317"/>
    </location>
</feature>
<evidence type="ECO:0000256" key="6">
    <source>
        <dbReference type="SAM" id="Phobius"/>
    </source>
</evidence>
<feature type="transmembrane region" description="Helical" evidence="6">
    <location>
        <begin position="89"/>
        <end position="108"/>
    </location>
</feature>
<gene>
    <name evidence="7" type="ORF">H2200_006274</name>
</gene>
<dbReference type="EMBL" id="JAPDRK010000008">
    <property type="protein sequence ID" value="KAJ9609945.1"/>
    <property type="molecule type" value="Genomic_DNA"/>
</dbReference>
<evidence type="ECO:0000256" key="4">
    <source>
        <dbReference type="ARBA" id="ARBA00023136"/>
    </source>
</evidence>
<feature type="transmembrane region" description="Helical" evidence="6">
    <location>
        <begin position="120"/>
        <end position="140"/>
    </location>
</feature>
<comment type="caution">
    <text evidence="7">The sequence shown here is derived from an EMBL/GenBank/DDBJ whole genome shotgun (WGS) entry which is preliminary data.</text>
</comment>
<feature type="transmembrane region" description="Helical" evidence="6">
    <location>
        <begin position="340"/>
        <end position="362"/>
    </location>
</feature>
<feature type="region of interest" description="Disordered" evidence="5">
    <location>
        <begin position="1"/>
        <end position="24"/>
    </location>
</feature>
<keyword evidence="3 6" id="KW-1133">Transmembrane helix</keyword>
<evidence type="ECO:0000256" key="3">
    <source>
        <dbReference type="ARBA" id="ARBA00022989"/>
    </source>
</evidence>
<dbReference type="CDD" id="cd09317">
    <property type="entry name" value="TDT_Mae1_like"/>
    <property type="match status" value="1"/>
</dbReference>
<keyword evidence="8" id="KW-1185">Reference proteome</keyword>
<dbReference type="Pfam" id="PF03595">
    <property type="entry name" value="SLAC1"/>
    <property type="match status" value="1"/>
</dbReference>
<sequence length="446" mass="49858">MTAKDGQHTPPELQQANSSAESTIFSQHRILQDESTNYAIIKNHVPRSREPPNFVDMSAAWGAVQDEEKLRTPSRQSERQPIRQRLNHFTWAWFSTTMGTGSLANVIFQTPYKFRGLITIGKVIYIIDLVLFVCCLAVILRRFIVVRGSFRHSFVHYGEAWFVGTFWVSISLILQGADSYGHYSGCGQWLETTMKICFWIYCGFTLLFAIFQYDLLFVTQKIDFEGMTPAWILPMYPLIVAGPLAGVILEHQGPEAGIPIFVAGVTYQGLGWMVTVFLYAIWVIRLFSADLPVPSLRPGMYVAVGPTAYTAVGLIMHSERATSILPDNFLGVETISAPEVLRAVGSIGGIFLWLLAFWYCALTTISVLNGVKTMVFTLTWWGFVFPNAGLALATTAVGRVLDSPGIKWVSCAMTAILFVLWLFVSIAHIRAVWKGQILWEGKDEDA</sequence>
<feature type="transmembrane region" description="Helical" evidence="6">
    <location>
        <begin position="374"/>
        <end position="393"/>
    </location>
</feature>
<protein>
    <recommendedName>
        <fullName evidence="9">Malic acid transport protein</fullName>
    </recommendedName>
</protein>
<dbReference type="InterPro" id="IPR030185">
    <property type="entry name" value="Mae1"/>
</dbReference>
<dbReference type="GO" id="GO:0016020">
    <property type="term" value="C:membrane"/>
    <property type="evidence" value="ECO:0007669"/>
    <property type="project" value="UniProtKB-SubCell"/>
</dbReference>
<dbReference type="InterPro" id="IPR038665">
    <property type="entry name" value="Voltage-dep_anion_channel_sf"/>
</dbReference>
<dbReference type="InterPro" id="IPR004695">
    <property type="entry name" value="SLAC1/Mae1/Ssu1/TehA"/>
</dbReference>